<evidence type="ECO:0000256" key="3">
    <source>
        <dbReference type="ARBA" id="ARBA00023125"/>
    </source>
</evidence>
<feature type="region of interest" description="Disordered" evidence="6">
    <location>
        <begin position="143"/>
        <end position="191"/>
    </location>
</feature>
<keyword evidence="2" id="KW-0805">Transcription regulation</keyword>
<feature type="domain" description="Zn(2)-C6 fungal-type" evidence="7">
    <location>
        <begin position="15"/>
        <end position="45"/>
    </location>
</feature>
<dbReference type="GO" id="GO:0000981">
    <property type="term" value="F:DNA-binding transcription factor activity, RNA polymerase II-specific"/>
    <property type="evidence" value="ECO:0007669"/>
    <property type="project" value="InterPro"/>
</dbReference>
<keyword evidence="1" id="KW-0479">Metal-binding</keyword>
<proteinExistence type="predicted"/>
<dbReference type="InterPro" id="IPR007219">
    <property type="entry name" value="XnlR_reg_dom"/>
</dbReference>
<dbReference type="PANTHER" id="PTHR47655">
    <property type="entry name" value="QUINIC ACID UTILIZATION ACTIVATOR"/>
    <property type="match status" value="1"/>
</dbReference>
<dbReference type="RefSeq" id="XP_025429710.1">
    <property type="nucleotide sequence ID" value="XM_025578642.1"/>
</dbReference>
<evidence type="ECO:0000259" key="7">
    <source>
        <dbReference type="PROSITE" id="PS50048"/>
    </source>
</evidence>
<organism evidence="8 9">
    <name type="scientific">Aspergillus saccharolyticus JOP 1030-1</name>
    <dbReference type="NCBI Taxonomy" id="1450539"/>
    <lineage>
        <taxon>Eukaryota</taxon>
        <taxon>Fungi</taxon>
        <taxon>Dikarya</taxon>
        <taxon>Ascomycota</taxon>
        <taxon>Pezizomycotina</taxon>
        <taxon>Eurotiomycetes</taxon>
        <taxon>Eurotiomycetidae</taxon>
        <taxon>Eurotiales</taxon>
        <taxon>Aspergillaceae</taxon>
        <taxon>Aspergillus</taxon>
        <taxon>Aspergillus subgen. Circumdati</taxon>
    </lineage>
</organism>
<keyword evidence="4" id="KW-0804">Transcription</keyword>
<dbReference type="STRING" id="1450539.A0A318ZUH6"/>
<feature type="compositionally biased region" description="Pro residues" evidence="6">
    <location>
        <begin position="172"/>
        <end position="186"/>
    </location>
</feature>
<dbReference type="Pfam" id="PF00172">
    <property type="entry name" value="Zn_clus"/>
    <property type="match status" value="1"/>
</dbReference>
<feature type="compositionally biased region" description="Acidic residues" evidence="6">
    <location>
        <begin position="155"/>
        <end position="164"/>
    </location>
</feature>
<name>A0A318ZUH6_9EURO</name>
<dbReference type="Proteomes" id="UP000248349">
    <property type="component" value="Unassembled WGS sequence"/>
</dbReference>
<dbReference type="EMBL" id="KZ821242">
    <property type="protein sequence ID" value="PYH43728.1"/>
    <property type="molecule type" value="Genomic_DNA"/>
</dbReference>
<dbReference type="InterPro" id="IPR052783">
    <property type="entry name" value="Metabolic/Drug-Res_Regulator"/>
</dbReference>
<dbReference type="SUPFAM" id="SSF57701">
    <property type="entry name" value="Zn2/Cys6 DNA-binding domain"/>
    <property type="match status" value="1"/>
</dbReference>
<keyword evidence="9" id="KW-1185">Reference proteome</keyword>
<reference evidence="8 9" key="1">
    <citation type="submission" date="2016-12" db="EMBL/GenBank/DDBJ databases">
        <title>The genomes of Aspergillus section Nigri reveals drivers in fungal speciation.</title>
        <authorList>
            <consortium name="DOE Joint Genome Institute"/>
            <person name="Vesth T.C."/>
            <person name="Nybo J."/>
            <person name="Theobald S."/>
            <person name="Brandl J."/>
            <person name="Frisvad J.C."/>
            <person name="Nielsen K.F."/>
            <person name="Lyhne E.K."/>
            <person name="Kogle M.E."/>
            <person name="Kuo A."/>
            <person name="Riley R."/>
            <person name="Clum A."/>
            <person name="Nolan M."/>
            <person name="Lipzen A."/>
            <person name="Salamov A."/>
            <person name="Henrissat B."/>
            <person name="Wiebenga A."/>
            <person name="De Vries R.P."/>
            <person name="Grigoriev I.V."/>
            <person name="Mortensen U.H."/>
            <person name="Andersen M.R."/>
            <person name="Baker S.E."/>
        </authorList>
    </citation>
    <scope>NUCLEOTIDE SEQUENCE [LARGE SCALE GENOMIC DNA]</scope>
    <source>
        <strain evidence="8 9">JOP 1030-1</strain>
    </source>
</reference>
<dbReference type="PANTHER" id="PTHR47655:SF2">
    <property type="entry name" value="QUINIC ACID UTILIZATION ACTIVATOR"/>
    <property type="match status" value="1"/>
</dbReference>
<dbReference type="Gene3D" id="4.10.240.10">
    <property type="entry name" value="Zn(2)-C6 fungal-type DNA-binding domain"/>
    <property type="match status" value="1"/>
</dbReference>
<dbReference type="PROSITE" id="PS50048">
    <property type="entry name" value="ZN2_CY6_FUNGAL_2"/>
    <property type="match status" value="1"/>
</dbReference>
<evidence type="ECO:0000256" key="6">
    <source>
        <dbReference type="SAM" id="MobiDB-lite"/>
    </source>
</evidence>
<dbReference type="GO" id="GO:0008270">
    <property type="term" value="F:zinc ion binding"/>
    <property type="evidence" value="ECO:0007669"/>
    <property type="project" value="InterPro"/>
</dbReference>
<dbReference type="GO" id="GO:0003677">
    <property type="term" value="F:DNA binding"/>
    <property type="evidence" value="ECO:0007669"/>
    <property type="project" value="UniProtKB-KW"/>
</dbReference>
<dbReference type="InterPro" id="IPR036864">
    <property type="entry name" value="Zn2-C6_fun-type_DNA-bd_sf"/>
</dbReference>
<gene>
    <name evidence="8" type="ORF">BP01DRAFT_402493</name>
</gene>
<dbReference type="InterPro" id="IPR001138">
    <property type="entry name" value="Zn2Cys6_DnaBD"/>
</dbReference>
<dbReference type="GO" id="GO:0006351">
    <property type="term" value="P:DNA-templated transcription"/>
    <property type="evidence" value="ECO:0007669"/>
    <property type="project" value="InterPro"/>
</dbReference>
<sequence length="677" mass="75928">MPNPRPSKRKRIGRACDQCRRRKSKCGGEQPECSICQAANRSCTYQNSSRRRGLQSGYVRSLEVALGFILDRVPSSGSTLQRIVHGAQEGKRFASNEWADRWRKSRLAKEVIHLAQVDSGHDADDADLDDMGEMDLLESWLEDEGEGVGGGGEEQQMEMEGEVAGDERGEQSPPPPQQQQAPPDPPSYHVTSDAQIADSLDWPYPDSTADLVNHYFLHTHSWFPIIERREILRIMHTHSNSPKDSACRLLLWAILAYTSTTCDVRLNPTPRIVQQSIQKRIVRSYENTDLHHIQALLLLVLIHLEWGDLNQAWVLVGQATRLLVMLPESARTHRHKHAFVGCTLLDGIISALLDETPSLLAAKHLVYTQVEEDDVDEWDTWTSQRIQGAGLRSRSTSPLRALSTFNTISKLIQSLNRVSLCTSGFGSLHALLAELQRLQKQIAEHRPYRGVEYATPPLLTLHLTSGFIMLKMIDKGKLMGTFEAGENVQCLRTMVNLLDDYVEITGNARSTPLLRCFTFQVRQSMQGLPQCSESEDAEHLMKRVSHHADMLKLDNIQLHPDPETPLFRQHGLRKLDSTFLGSTPSWPITGSGIGSDYMAVVPVIPHIPTAARVVPETLAAQPLQPPDADDFGDLFEEIMTSIPISRHEPTFAENLGFYAGNMDTDFLEQLQHIHPNT</sequence>
<dbReference type="PROSITE" id="PS00463">
    <property type="entry name" value="ZN2_CY6_FUNGAL_1"/>
    <property type="match status" value="1"/>
</dbReference>
<evidence type="ECO:0000313" key="9">
    <source>
        <dbReference type="Proteomes" id="UP000248349"/>
    </source>
</evidence>
<dbReference type="SMART" id="SM00066">
    <property type="entry name" value="GAL4"/>
    <property type="match status" value="1"/>
</dbReference>
<protein>
    <recommendedName>
        <fullName evidence="7">Zn(2)-C6 fungal-type domain-containing protein</fullName>
    </recommendedName>
</protein>
<dbReference type="OrthoDB" id="2534600at2759"/>
<dbReference type="AlphaFoldDB" id="A0A318ZUH6"/>
<evidence type="ECO:0000256" key="4">
    <source>
        <dbReference type="ARBA" id="ARBA00023163"/>
    </source>
</evidence>
<dbReference type="GO" id="GO:0045944">
    <property type="term" value="P:positive regulation of transcription by RNA polymerase II"/>
    <property type="evidence" value="ECO:0007669"/>
    <property type="project" value="TreeGrafter"/>
</dbReference>
<evidence type="ECO:0000256" key="2">
    <source>
        <dbReference type="ARBA" id="ARBA00023015"/>
    </source>
</evidence>
<keyword evidence="5" id="KW-0539">Nucleus</keyword>
<evidence type="ECO:0000256" key="1">
    <source>
        <dbReference type="ARBA" id="ARBA00022723"/>
    </source>
</evidence>
<keyword evidence="3" id="KW-0238">DNA-binding</keyword>
<dbReference type="GeneID" id="37079871"/>
<accession>A0A318ZUH6</accession>
<dbReference type="CDD" id="cd12148">
    <property type="entry name" value="fungal_TF_MHR"/>
    <property type="match status" value="1"/>
</dbReference>
<dbReference type="CDD" id="cd00067">
    <property type="entry name" value="GAL4"/>
    <property type="match status" value="1"/>
</dbReference>
<evidence type="ECO:0000313" key="8">
    <source>
        <dbReference type="EMBL" id="PYH43728.1"/>
    </source>
</evidence>
<evidence type="ECO:0000256" key="5">
    <source>
        <dbReference type="ARBA" id="ARBA00023242"/>
    </source>
</evidence>
<dbReference type="Pfam" id="PF04082">
    <property type="entry name" value="Fungal_trans"/>
    <property type="match status" value="1"/>
</dbReference>